<organism evidence="2 3">
    <name type="scientific">Gibbsiella dentisursi</name>
    <dbReference type="NCBI Taxonomy" id="796890"/>
    <lineage>
        <taxon>Bacteria</taxon>
        <taxon>Pseudomonadati</taxon>
        <taxon>Pseudomonadota</taxon>
        <taxon>Gammaproteobacteria</taxon>
        <taxon>Enterobacterales</taxon>
        <taxon>Yersiniaceae</taxon>
        <taxon>Gibbsiella</taxon>
    </lineage>
</organism>
<protein>
    <submittedName>
        <fullName evidence="2">Uncharacterized protein</fullName>
    </submittedName>
</protein>
<dbReference type="Proteomes" id="UP001499994">
    <property type="component" value="Unassembled WGS sequence"/>
</dbReference>
<comment type="caution">
    <text evidence="2">The sequence shown here is derived from an EMBL/GenBank/DDBJ whole genome shotgun (WGS) entry which is preliminary data.</text>
</comment>
<feature type="compositionally biased region" description="Polar residues" evidence="1">
    <location>
        <begin position="45"/>
        <end position="55"/>
    </location>
</feature>
<accession>A0ABP7KR97</accession>
<gene>
    <name evidence="2" type="ORF">GCM10022405_08950</name>
</gene>
<keyword evidence="3" id="KW-1185">Reference proteome</keyword>
<dbReference type="EMBL" id="BAABDG010000002">
    <property type="protein sequence ID" value="GAA3885815.1"/>
    <property type="molecule type" value="Genomic_DNA"/>
</dbReference>
<evidence type="ECO:0000313" key="3">
    <source>
        <dbReference type="Proteomes" id="UP001499994"/>
    </source>
</evidence>
<evidence type="ECO:0000313" key="2">
    <source>
        <dbReference type="EMBL" id="GAA3885815.1"/>
    </source>
</evidence>
<reference evidence="3" key="1">
    <citation type="journal article" date="2019" name="Int. J. Syst. Evol. Microbiol.">
        <title>The Global Catalogue of Microorganisms (GCM) 10K type strain sequencing project: providing services to taxonomists for standard genome sequencing and annotation.</title>
        <authorList>
            <consortium name="The Broad Institute Genomics Platform"/>
            <consortium name="The Broad Institute Genome Sequencing Center for Infectious Disease"/>
            <person name="Wu L."/>
            <person name="Ma J."/>
        </authorList>
    </citation>
    <scope>NUCLEOTIDE SEQUENCE [LARGE SCALE GENOMIC DNA]</scope>
    <source>
        <strain evidence="3">JCM 17201</strain>
    </source>
</reference>
<evidence type="ECO:0000256" key="1">
    <source>
        <dbReference type="SAM" id="MobiDB-lite"/>
    </source>
</evidence>
<sequence length="55" mass="5992">MTNKFIINDNVIFIPNENRILSKDNHRKNSTNNPSKPLPAVVAGKTSTGLTEGAL</sequence>
<proteinExistence type="predicted"/>
<name>A0ABP7KR97_9GAMM</name>
<feature type="region of interest" description="Disordered" evidence="1">
    <location>
        <begin position="21"/>
        <end position="55"/>
    </location>
</feature>